<evidence type="ECO:0000313" key="8">
    <source>
        <dbReference type="Proteomes" id="UP000233524"/>
    </source>
</evidence>
<feature type="transmembrane region" description="Helical" evidence="6">
    <location>
        <begin position="60"/>
        <end position="78"/>
    </location>
</feature>
<keyword evidence="4 6" id="KW-0472">Membrane</keyword>
<dbReference type="GO" id="GO:0032469">
    <property type="term" value="P:endoplasmic reticulum calcium ion homeostasis"/>
    <property type="evidence" value="ECO:0007669"/>
    <property type="project" value="InterPro"/>
</dbReference>
<gene>
    <name evidence="7" type="ORF">jhhlp_001235</name>
</gene>
<reference evidence="7 8" key="1">
    <citation type="journal article" date="2017" name="G3 (Bethesda)">
        <title>First Draft Genome Sequence of the Pathogenic Fungus Lomentospora prolificans (Formerly Scedosporium prolificans).</title>
        <authorList>
            <person name="Luo R."/>
            <person name="Zimin A."/>
            <person name="Workman R."/>
            <person name="Fan Y."/>
            <person name="Pertea G."/>
            <person name="Grossman N."/>
            <person name="Wear M.P."/>
            <person name="Jia B."/>
            <person name="Miller H."/>
            <person name="Casadevall A."/>
            <person name="Timp W."/>
            <person name="Zhang S.X."/>
            <person name="Salzberg S.L."/>
        </authorList>
    </citation>
    <scope>NUCLEOTIDE SEQUENCE [LARGE SCALE GENOMIC DNA]</scope>
    <source>
        <strain evidence="7 8">JHH-5317</strain>
    </source>
</reference>
<dbReference type="Pfam" id="PF07946">
    <property type="entry name" value="CCDC47"/>
    <property type="match status" value="1"/>
</dbReference>
<comment type="caution">
    <text evidence="7">The sequence shown here is derived from an EMBL/GenBank/DDBJ whole genome shotgun (WGS) entry which is preliminary data.</text>
</comment>
<evidence type="ECO:0000256" key="1">
    <source>
        <dbReference type="ARBA" id="ARBA00004167"/>
    </source>
</evidence>
<dbReference type="STRING" id="41688.A0A2N3NHJ2"/>
<dbReference type="GO" id="GO:0005783">
    <property type="term" value="C:endoplasmic reticulum"/>
    <property type="evidence" value="ECO:0007669"/>
    <property type="project" value="InterPro"/>
</dbReference>
<protein>
    <recommendedName>
        <fullName evidence="9">DUF1682 domain protein</fullName>
    </recommendedName>
</protein>
<evidence type="ECO:0000256" key="3">
    <source>
        <dbReference type="ARBA" id="ARBA00022989"/>
    </source>
</evidence>
<dbReference type="VEuPathDB" id="FungiDB:jhhlp_001235"/>
<dbReference type="EMBL" id="NLAX01000004">
    <property type="protein sequence ID" value="PKS11939.1"/>
    <property type="molecule type" value="Genomic_DNA"/>
</dbReference>
<comment type="subcellular location">
    <subcellularLocation>
        <location evidence="1">Membrane</location>
        <topology evidence="1">Single-pass membrane protein</topology>
    </subcellularLocation>
</comment>
<organism evidence="7 8">
    <name type="scientific">Lomentospora prolificans</name>
    <dbReference type="NCBI Taxonomy" id="41688"/>
    <lineage>
        <taxon>Eukaryota</taxon>
        <taxon>Fungi</taxon>
        <taxon>Dikarya</taxon>
        <taxon>Ascomycota</taxon>
        <taxon>Pezizomycotina</taxon>
        <taxon>Sordariomycetes</taxon>
        <taxon>Hypocreomycetidae</taxon>
        <taxon>Microascales</taxon>
        <taxon>Microascaceae</taxon>
        <taxon>Lomentospora</taxon>
    </lineage>
</organism>
<dbReference type="InterPro" id="IPR012879">
    <property type="entry name" value="CCDC47"/>
</dbReference>
<feature type="region of interest" description="Disordered" evidence="5">
    <location>
        <begin position="351"/>
        <end position="404"/>
    </location>
</feature>
<evidence type="ECO:0008006" key="9">
    <source>
        <dbReference type="Google" id="ProtNLM"/>
    </source>
</evidence>
<dbReference type="Proteomes" id="UP000233524">
    <property type="component" value="Unassembled WGS sequence"/>
</dbReference>
<dbReference type="OrthoDB" id="10039147at2759"/>
<keyword evidence="2 6" id="KW-0812">Transmembrane</keyword>
<evidence type="ECO:0000256" key="6">
    <source>
        <dbReference type="SAM" id="Phobius"/>
    </source>
</evidence>
<dbReference type="InParanoid" id="A0A2N3NHJ2"/>
<dbReference type="GO" id="GO:0005509">
    <property type="term" value="F:calcium ion binding"/>
    <property type="evidence" value="ECO:0007669"/>
    <property type="project" value="InterPro"/>
</dbReference>
<proteinExistence type="predicted"/>
<evidence type="ECO:0000256" key="4">
    <source>
        <dbReference type="ARBA" id="ARBA00023136"/>
    </source>
</evidence>
<name>A0A2N3NHJ2_9PEZI</name>
<evidence type="ECO:0000256" key="5">
    <source>
        <dbReference type="SAM" id="MobiDB-lite"/>
    </source>
</evidence>
<sequence>MASYADKDAADADFADFGDSPVVADTSSPPVDGLLRTPTGKPYTKWYNIHERHSLSEFRLEGYIICVIAVLLVFHLYGSRRNRSKAKNYMAKHIGLLRREFAQVGFGGESQIREKSLFEFEAYATGRQNVAFLDINLLLKKRFNPIMAAVELVLGSLFESFPAPADRVDAVLYPFDGKESKTVPTIPGAELKVEKSTYDGFVWAIVNKDCMQAVRDERYDASITFTKDNSKLPAWLTVMSESAEITEALLTPELADAAKKAGDLLEYLIISDQPIDKPTTIDETAPRKRIFIRYRLPSSDKEYDDVLPLFSYFLRLPDVLVKQAHFRPEVLRKIRIIRDDTIAQIKKADDELKAEERNAEREKAKKAKRDEQLKSMDAKTQKKFLEKEREKEYKRNQKKSNIRG</sequence>
<dbReference type="PANTHER" id="PTHR12883">
    <property type="entry name" value="ADIPOCYTE-SPECIFIC PROTEIN 4-RELATED"/>
    <property type="match status" value="1"/>
</dbReference>
<dbReference type="FunCoup" id="A0A2N3NHJ2">
    <property type="interactions" value="67"/>
</dbReference>
<keyword evidence="8" id="KW-1185">Reference proteome</keyword>
<dbReference type="GO" id="GO:0016020">
    <property type="term" value="C:membrane"/>
    <property type="evidence" value="ECO:0007669"/>
    <property type="project" value="UniProtKB-SubCell"/>
</dbReference>
<evidence type="ECO:0000313" key="7">
    <source>
        <dbReference type="EMBL" id="PKS11939.1"/>
    </source>
</evidence>
<accession>A0A2N3NHJ2</accession>
<dbReference type="AlphaFoldDB" id="A0A2N3NHJ2"/>
<keyword evidence="3 6" id="KW-1133">Transmembrane helix</keyword>
<dbReference type="PANTHER" id="PTHR12883:SF0">
    <property type="entry name" value="PAT COMPLEX SUBUNIT CCDC47"/>
    <property type="match status" value="1"/>
</dbReference>
<feature type="compositionally biased region" description="Basic and acidic residues" evidence="5">
    <location>
        <begin position="351"/>
        <end position="395"/>
    </location>
</feature>
<evidence type="ECO:0000256" key="2">
    <source>
        <dbReference type="ARBA" id="ARBA00022692"/>
    </source>
</evidence>